<gene>
    <name evidence="1" type="ORF">BBCT_0602</name>
</gene>
<organism evidence="1 2">
    <name type="scientific">Bifidobacterium catenulatum DSM 16992 = JCM 1194 = LMG 11043</name>
    <dbReference type="NCBI Taxonomy" id="566552"/>
    <lineage>
        <taxon>Bacteria</taxon>
        <taxon>Bacillati</taxon>
        <taxon>Actinomycetota</taxon>
        <taxon>Actinomycetes</taxon>
        <taxon>Bifidobacteriales</taxon>
        <taxon>Bifidobacteriaceae</taxon>
        <taxon>Bifidobacterium</taxon>
    </lineage>
</organism>
<reference evidence="1 2" key="1">
    <citation type="submission" date="2012-02" db="EMBL/GenBank/DDBJ databases">
        <title>Complete genome sequence of Bifidobacterium catenulatum JCM 1194.</title>
        <authorList>
            <person name="Toh H."/>
            <person name="Oshima K."/>
            <person name="Morita H."/>
            <person name="Hattori M."/>
        </authorList>
    </citation>
    <scope>NUCLEOTIDE SEQUENCE [LARGE SCALE GENOMIC DNA]</scope>
    <source>
        <strain evidence="1 2">JCM 1194</strain>
    </source>
</reference>
<evidence type="ECO:0000313" key="2">
    <source>
        <dbReference type="Proteomes" id="UP000035061"/>
    </source>
</evidence>
<name>A0ABM7EUI4_9BIFI</name>
<protein>
    <recommendedName>
        <fullName evidence="3">Secreted protein</fullName>
    </recommendedName>
</protein>
<evidence type="ECO:0000313" key="1">
    <source>
        <dbReference type="EMBL" id="BAR01570.1"/>
    </source>
</evidence>
<dbReference type="Proteomes" id="UP000035061">
    <property type="component" value="Chromosome"/>
</dbReference>
<evidence type="ECO:0008006" key="3">
    <source>
        <dbReference type="Google" id="ProtNLM"/>
    </source>
</evidence>
<proteinExistence type="predicted"/>
<sequence>MVRCLSCWPPALPCVAAGQVLVATIIRPRSAMQAKRYRTCLYPFINRWNHCHSCSIKPF</sequence>
<dbReference type="EMBL" id="AP012325">
    <property type="protein sequence ID" value="BAR01570.1"/>
    <property type="molecule type" value="Genomic_DNA"/>
</dbReference>
<keyword evidence="2" id="KW-1185">Reference proteome</keyword>
<accession>A0ABM7EUI4</accession>